<dbReference type="PANTHER" id="PTHR22906">
    <property type="entry name" value="PROPERDIN"/>
    <property type="match status" value="1"/>
</dbReference>
<sequence length="259" mass="27630">MEHVDRLEHGSWGSWGTLSQCSVTCGIGYTYRLRVCDSPAPSGGGADCAGTNRDFQECNLGVCQLPVDGGWTDFVDHDCSVSCGVGVVVSTRSCTNPAPAYGGKNCEGSSTAFKKCVNNLCVQDGGWSDWTNYTDCGVICGFGLQRRERSCTNPAPASGGKYCEGIGLEEQECFKGDCPPDIKTCDKTMLRKALTNATTSCPPSNNADDSIIHNNCEMIPLYSPVGAVQAGTAHVKKFGLMVDCYRTTLSAKDKRKGLQ</sequence>
<keyword evidence="4" id="KW-0677">Repeat</keyword>
<name>A0ABY7EN66_MYAAR</name>
<evidence type="ECO:0000256" key="1">
    <source>
        <dbReference type="ARBA" id="ARBA00004613"/>
    </source>
</evidence>
<dbReference type="SUPFAM" id="SSF82895">
    <property type="entry name" value="TSP-1 type 1 repeat"/>
    <property type="match status" value="3"/>
</dbReference>
<dbReference type="PROSITE" id="PS50092">
    <property type="entry name" value="TSP1"/>
    <property type="match status" value="3"/>
</dbReference>
<comment type="subcellular location">
    <subcellularLocation>
        <location evidence="1">Secreted</location>
    </subcellularLocation>
</comment>
<evidence type="ECO:0000313" key="6">
    <source>
        <dbReference type="EMBL" id="WAR10419.1"/>
    </source>
</evidence>
<proteinExistence type="predicted"/>
<dbReference type="PRINTS" id="PR01705">
    <property type="entry name" value="TSP1REPEAT"/>
</dbReference>
<keyword evidence="3" id="KW-0732">Signal</keyword>
<protein>
    <submittedName>
        <fullName evidence="6">CADN-like protein</fullName>
    </submittedName>
</protein>
<evidence type="ECO:0000256" key="3">
    <source>
        <dbReference type="ARBA" id="ARBA00022729"/>
    </source>
</evidence>
<evidence type="ECO:0000256" key="5">
    <source>
        <dbReference type="ARBA" id="ARBA00023157"/>
    </source>
</evidence>
<keyword evidence="7" id="KW-1185">Reference proteome</keyword>
<dbReference type="InterPro" id="IPR000884">
    <property type="entry name" value="TSP1_rpt"/>
</dbReference>
<reference evidence="6" key="1">
    <citation type="submission" date="2022-11" db="EMBL/GenBank/DDBJ databases">
        <title>Centuries of genome instability and evolution in soft-shell clam transmissible cancer (bioRxiv).</title>
        <authorList>
            <person name="Hart S.F.M."/>
            <person name="Yonemitsu M.A."/>
            <person name="Giersch R.M."/>
            <person name="Beal B.F."/>
            <person name="Arriagada G."/>
            <person name="Davis B.W."/>
            <person name="Ostrander E.A."/>
            <person name="Goff S.P."/>
            <person name="Metzger M.J."/>
        </authorList>
    </citation>
    <scope>NUCLEOTIDE SEQUENCE</scope>
    <source>
        <strain evidence="6">MELC-2E11</strain>
        <tissue evidence="6">Siphon/mantle</tissue>
    </source>
</reference>
<dbReference type="InterPro" id="IPR052065">
    <property type="entry name" value="Compl_asym_regulator"/>
</dbReference>
<evidence type="ECO:0000256" key="2">
    <source>
        <dbReference type="ARBA" id="ARBA00022525"/>
    </source>
</evidence>
<dbReference type="Proteomes" id="UP001164746">
    <property type="component" value="Chromosome 7"/>
</dbReference>
<keyword evidence="5" id="KW-1015">Disulfide bond</keyword>
<organism evidence="6 7">
    <name type="scientific">Mya arenaria</name>
    <name type="common">Soft-shell clam</name>
    <dbReference type="NCBI Taxonomy" id="6604"/>
    <lineage>
        <taxon>Eukaryota</taxon>
        <taxon>Metazoa</taxon>
        <taxon>Spiralia</taxon>
        <taxon>Lophotrochozoa</taxon>
        <taxon>Mollusca</taxon>
        <taxon>Bivalvia</taxon>
        <taxon>Autobranchia</taxon>
        <taxon>Heteroconchia</taxon>
        <taxon>Euheterodonta</taxon>
        <taxon>Imparidentia</taxon>
        <taxon>Neoheterodontei</taxon>
        <taxon>Myida</taxon>
        <taxon>Myoidea</taxon>
        <taxon>Myidae</taxon>
        <taxon>Mya</taxon>
    </lineage>
</organism>
<dbReference type="PANTHER" id="PTHR22906:SF43">
    <property type="entry name" value="PROPERDIN"/>
    <property type="match status" value="1"/>
</dbReference>
<evidence type="ECO:0000313" key="7">
    <source>
        <dbReference type="Proteomes" id="UP001164746"/>
    </source>
</evidence>
<dbReference type="Pfam" id="PF00090">
    <property type="entry name" value="TSP_1"/>
    <property type="match status" value="3"/>
</dbReference>
<dbReference type="EMBL" id="CP111018">
    <property type="protein sequence ID" value="WAR10419.1"/>
    <property type="molecule type" value="Genomic_DNA"/>
</dbReference>
<dbReference type="SMART" id="SM00209">
    <property type="entry name" value="TSP1"/>
    <property type="match status" value="3"/>
</dbReference>
<dbReference type="Gene3D" id="2.20.100.10">
    <property type="entry name" value="Thrombospondin type-1 (TSP1) repeat"/>
    <property type="match status" value="3"/>
</dbReference>
<evidence type="ECO:0000256" key="4">
    <source>
        <dbReference type="ARBA" id="ARBA00022737"/>
    </source>
</evidence>
<dbReference type="InterPro" id="IPR036383">
    <property type="entry name" value="TSP1_rpt_sf"/>
</dbReference>
<accession>A0ABY7EN66</accession>
<gene>
    <name evidence="6" type="ORF">MAR_035495</name>
</gene>
<keyword evidence="2" id="KW-0964">Secreted</keyword>